<evidence type="ECO:0000259" key="4">
    <source>
        <dbReference type="Pfam" id="PF00155"/>
    </source>
</evidence>
<keyword evidence="2 5" id="KW-0032">Aminotransferase</keyword>
<dbReference type="GO" id="GO:0009016">
    <property type="term" value="F:succinyldiaminopimelate transaminase activity"/>
    <property type="evidence" value="ECO:0007669"/>
    <property type="project" value="UniProtKB-EC"/>
</dbReference>
<dbReference type="GO" id="GO:0030170">
    <property type="term" value="F:pyridoxal phosphate binding"/>
    <property type="evidence" value="ECO:0007669"/>
    <property type="project" value="InterPro"/>
</dbReference>
<evidence type="ECO:0000313" key="6">
    <source>
        <dbReference type="Proteomes" id="UP000054498"/>
    </source>
</evidence>
<dbReference type="InterPro" id="IPR050881">
    <property type="entry name" value="LL-DAP_aminotransferase"/>
</dbReference>
<sequence>MTRRFHSKRTPGSMGVFTLMSEAKAAASAEAGDPVVDLSVGTPDMPPPAEALDALRAAIEDPSAYKYCLRHGTMPLLTEAVAWYTRHYGLVDLDPATEALSLVGSQEGLAHLLMAVADPGDGVLMCDVGYACYLPAAHVAGVAPRFLPLRRDGSFLPDLAAAESAAAARSCKALLLNYPNNPTSAVADYGFWAEALAFCEEHDLLLINDNPYVAQVYSGDGLAASPLSLPGAKARTVELFSFAKSYQMGGCRLGFALGNADAIAALEAVKAPIDFNQFLGIQQMGIACLRLPQERLQVYTRMFCSRAAALTAALREHAGWATEMPKACMYVWTRLPDGFSDDTAFCLALVAATKVAVSPGSGFGPGGAGFVRFALVQPEDVLVEAARKVGAFLASPAADELRAADAAASAAAASSSAAAASGAGAAGANAAANGIGPGQQCEEVLAAL</sequence>
<dbReference type="Gene3D" id="3.90.1150.10">
    <property type="entry name" value="Aspartate Aminotransferase, domain 1"/>
    <property type="match status" value="1"/>
</dbReference>
<proteinExistence type="predicted"/>
<dbReference type="SUPFAM" id="SSF53383">
    <property type="entry name" value="PLP-dependent transferases"/>
    <property type="match status" value="1"/>
</dbReference>
<accession>A0A0D2JX78</accession>
<dbReference type="OrthoDB" id="7042322at2759"/>
<dbReference type="InterPro" id="IPR015424">
    <property type="entry name" value="PyrdxlP-dep_Trfase"/>
</dbReference>
<dbReference type="Proteomes" id="UP000054498">
    <property type="component" value="Unassembled WGS sequence"/>
</dbReference>
<reference evidence="5 6" key="1">
    <citation type="journal article" date="2013" name="BMC Genomics">
        <title>Reconstruction of the lipid metabolism for the microalga Monoraphidium neglectum from its genome sequence reveals characteristics suitable for biofuel production.</title>
        <authorList>
            <person name="Bogen C."/>
            <person name="Al-Dilaimi A."/>
            <person name="Albersmeier A."/>
            <person name="Wichmann J."/>
            <person name="Grundmann M."/>
            <person name="Rupp O."/>
            <person name="Lauersen K.J."/>
            <person name="Blifernez-Klassen O."/>
            <person name="Kalinowski J."/>
            <person name="Goesmann A."/>
            <person name="Mussgnug J.H."/>
            <person name="Kruse O."/>
        </authorList>
    </citation>
    <scope>NUCLEOTIDE SEQUENCE [LARGE SCALE GENOMIC DNA]</scope>
    <source>
        <strain evidence="5 6">SAG 48.87</strain>
    </source>
</reference>
<dbReference type="EMBL" id="KK100891">
    <property type="protein sequence ID" value="KIZ03218.1"/>
    <property type="molecule type" value="Genomic_DNA"/>
</dbReference>
<dbReference type="RefSeq" id="XP_013902237.1">
    <property type="nucleotide sequence ID" value="XM_014046783.1"/>
</dbReference>
<dbReference type="InterPro" id="IPR004839">
    <property type="entry name" value="Aminotransferase_I/II_large"/>
</dbReference>
<organism evidence="5 6">
    <name type="scientific">Monoraphidium neglectum</name>
    <dbReference type="NCBI Taxonomy" id="145388"/>
    <lineage>
        <taxon>Eukaryota</taxon>
        <taxon>Viridiplantae</taxon>
        <taxon>Chlorophyta</taxon>
        <taxon>core chlorophytes</taxon>
        <taxon>Chlorophyceae</taxon>
        <taxon>CS clade</taxon>
        <taxon>Sphaeropleales</taxon>
        <taxon>Selenastraceae</taxon>
        <taxon>Monoraphidium</taxon>
    </lineage>
</organism>
<feature type="domain" description="Aminotransferase class I/classII large" evidence="4">
    <location>
        <begin position="34"/>
        <end position="380"/>
    </location>
</feature>
<dbReference type="AlphaFoldDB" id="A0A0D2JX78"/>
<name>A0A0D2JX78_9CHLO</name>
<dbReference type="Gene3D" id="3.40.640.10">
    <property type="entry name" value="Type I PLP-dependent aspartate aminotransferase-like (Major domain)"/>
    <property type="match status" value="1"/>
</dbReference>
<dbReference type="Pfam" id="PF00155">
    <property type="entry name" value="Aminotran_1_2"/>
    <property type="match status" value="1"/>
</dbReference>
<evidence type="ECO:0000256" key="3">
    <source>
        <dbReference type="ARBA" id="ARBA00022679"/>
    </source>
</evidence>
<dbReference type="InterPro" id="IPR015421">
    <property type="entry name" value="PyrdxlP-dep_Trfase_major"/>
</dbReference>
<protein>
    <submittedName>
        <fullName evidence="5">Aspartate aminotransferase</fullName>
        <ecNumber evidence="5">2.6.1.17</ecNumber>
    </submittedName>
</protein>
<dbReference type="STRING" id="145388.A0A0D2JX78"/>
<evidence type="ECO:0000256" key="2">
    <source>
        <dbReference type="ARBA" id="ARBA00022576"/>
    </source>
</evidence>
<gene>
    <name evidence="5" type="ORF">MNEG_4738</name>
</gene>
<keyword evidence="3 5" id="KW-0808">Transferase</keyword>
<dbReference type="KEGG" id="mng:MNEG_4738"/>
<dbReference type="InterPro" id="IPR015422">
    <property type="entry name" value="PyrdxlP-dep_Trfase_small"/>
</dbReference>
<keyword evidence="6" id="KW-1185">Reference proteome</keyword>
<evidence type="ECO:0000313" key="5">
    <source>
        <dbReference type="EMBL" id="KIZ03218.1"/>
    </source>
</evidence>
<evidence type="ECO:0000256" key="1">
    <source>
        <dbReference type="ARBA" id="ARBA00001933"/>
    </source>
</evidence>
<dbReference type="EC" id="2.6.1.17" evidence="5"/>
<dbReference type="CDD" id="cd00609">
    <property type="entry name" value="AAT_like"/>
    <property type="match status" value="1"/>
</dbReference>
<dbReference type="PANTHER" id="PTHR42832">
    <property type="entry name" value="AMINO ACID AMINOTRANSFERASE"/>
    <property type="match status" value="1"/>
</dbReference>
<comment type="cofactor">
    <cofactor evidence="1">
        <name>pyridoxal 5'-phosphate</name>
        <dbReference type="ChEBI" id="CHEBI:597326"/>
    </cofactor>
</comment>
<dbReference type="PANTHER" id="PTHR42832:SF2">
    <property type="entry name" value="ASPARTATE TRANSAMINASE"/>
    <property type="match status" value="1"/>
</dbReference>
<dbReference type="GeneID" id="25737615"/>